<dbReference type="AlphaFoldDB" id="A0A100IFR9"/>
<feature type="region of interest" description="Disordered" evidence="1">
    <location>
        <begin position="163"/>
        <end position="183"/>
    </location>
</feature>
<feature type="compositionally biased region" description="Acidic residues" evidence="1">
    <location>
        <begin position="9"/>
        <end position="27"/>
    </location>
</feature>
<feature type="region of interest" description="Disordered" evidence="1">
    <location>
        <begin position="1"/>
        <end position="33"/>
    </location>
</feature>
<reference evidence="3" key="1">
    <citation type="journal article" date="2016" name="Genome Announc.">
        <title>Draft genome sequence of Aspergillus niger strain An76.</title>
        <authorList>
            <person name="Gong W."/>
            <person name="Cheng Z."/>
            <person name="Zhang H."/>
            <person name="Liu L."/>
            <person name="Gao P."/>
            <person name="Wang L."/>
        </authorList>
    </citation>
    <scope>NUCLEOTIDE SEQUENCE [LARGE SCALE GENOMIC DNA]</scope>
    <source>
        <strain evidence="3">An76</strain>
    </source>
</reference>
<feature type="compositionally biased region" description="Basic residues" evidence="1">
    <location>
        <begin position="167"/>
        <end position="177"/>
    </location>
</feature>
<dbReference type="VEuPathDB" id="FungiDB:M747DRAFT_13137"/>
<protein>
    <submittedName>
        <fullName evidence="2">Similar to An15g05640</fullName>
    </submittedName>
</protein>
<organism evidence="2 3">
    <name type="scientific">Aspergillus niger</name>
    <dbReference type="NCBI Taxonomy" id="5061"/>
    <lineage>
        <taxon>Eukaryota</taxon>
        <taxon>Fungi</taxon>
        <taxon>Dikarya</taxon>
        <taxon>Ascomycota</taxon>
        <taxon>Pezizomycotina</taxon>
        <taxon>Eurotiomycetes</taxon>
        <taxon>Eurotiomycetidae</taxon>
        <taxon>Eurotiales</taxon>
        <taxon>Aspergillaceae</taxon>
        <taxon>Aspergillus</taxon>
        <taxon>Aspergillus subgen. Circumdati</taxon>
    </lineage>
</organism>
<dbReference type="VEuPathDB" id="FungiDB:ASPNIDRAFT2_40712"/>
<proteinExistence type="predicted"/>
<dbReference type="VEuPathDB" id="FungiDB:ATCC64974_28470"/>
<evidence type="ECO:0000313" key="2">
    <source>
        <dbReference type="EMBL" id="GAQ40457.1"/>
    </source>
</evidence>
<dbReference type="EMBL" id="BCMY01000005">
    <property type="protein sequence ID" value="GAQ40457.1"/>
    <property type="molecule type" value="Genomic_DNA"/>
</dbReference>
<dbReference type="VEuPathDB" id="FungiDB:An15g05640"/>
<dbReference type="OMA" id="EIRGWNC"/>
<evidence type="ECO:0000256" key="1">
    <source>
        <dbReference type="SAM" id="MobiDB-lite"/>
    </source>
</evidence>
<sequence length="183" mass="21292">MQSTTIMEEHEESEYLEDSEDSEDSSDISDGQPECNYIYHDDLPILPTCYVYVAILPGDGVLKHWMLYIDAPTYTEKPIIHLVGSPDSYRVETRFLTDEDEDSFIDRVNLCDIPNRQGVYDAIINAGERARVNNQGPSYNSQVYILRLLRTLEKRRIVSNKDPKYKEAKKKLKRKQQRPNVMQ</sequence>
<comment type="caution">
    <text evidence="2">The sequence shown here is derived from an EMBL/GenBank/DDBJ whole genome shotgun (WGS) entry which is preliminary data.</text>
</comment>
<evidence type="ECO:0000313" key="3">
    <source>
        <dbReference type="Proteomes" id="UP000068243"/>
    </source>
</evidence>
<accession>A0A100IFR9</accession>
<name>A0A100IFR9_ASPNG</name>
<gene>
    <name evidence="2" type="ORF">ABL_03627</name>
</gene>
<dbReference type="OrthoDB" id="37659at2759"/>
<dbReference type="Proteomes" id="UP000068243">
    <property type="component" value="Unassembled WGS sequence"/>
</dbReference>